<dbReference type="EMBL" id="CM039431">
    <property type="protein sequence ID" value="KAI4336220.1"/>
    <property type="molecule type" value="Genomic_DNA"/>
</dbReference>
<comment type="caution">
    <text evidence="1">The sequence shown here is derived from an EMBL/GenBank/DDBJ whole genome shotgun (WGS) entry which is preliminary data.</text>
</comment>
<name>A0ACB9NIK2_BAUVA</name>
<reference evidence="1 2" key="1">
    <citation type="journal article" date="2022" name="DNA Res.">
        <title>Chromosomal-level genome assembly of the orchid tree Bauhinia variegata (Leguminosae; Cercidoideae) supports the allotetraploid origin hypothesis of Bauhinia.</title>
        <authorList>
            <person name="Zhong Y."/>
            <person name="Chen Y."/>
            <person name="Zheng D."/>
            <person name="Pang J."/>
            <person name="Liu Y."/>
            <person name="Luo S."/>
            <person name="Meng S."/>
            <person name="Qian L."/>
            <person name="Wei D."/>
            <person name="Dai S."/>
            <person name="Zhou R."/>
        </authorList>
    </citation>
    <scope>NUCLEOTIDE SEQUENCE [LARGE SCALE GENOMIC DNA]</scope>
    <source>
        <strain evidence="1">BV-YZ2020</strain>
    </source>
</reference>
<proteinExistence type="predicted"/>
<protein>
    <submittedName>
        <fullName evidence="1">Uncharacterized protein</fullName>
    </submittedName>
</protein>
<evidence type="ECO:0000313" key="1">
    <source>
        <dbReference type="EMBL" id="KAI4336220.1"/>
    </source>
</evidence>
<gene>
    <name evidence="1" type="ORF">L6164_014773</name>
</gene>
<evidence type="ECO:0000313" key="2">
    <source>
        <dbReference type="Proteomes" id="UP000828941"/>
    </source>
</evidence>
<sequence length="541" mass="59908">MDPHPGNFPILSYVMSRLPSMGAGSTSANTATRDSGSEFQEIDLEQPRDQPPRPASDPSTSSSGLNHPEIVGRMPHLKDPKLLDAMTRAISDVAQARSVLKLIGGRPDHETVDNAKAQLADLEAQLSRQLEEIVLAPRPADVDVQQWRAHQAEKEKECRNLAEKEKRVYKSVMQLDEMHQAYEKMLKEAEKKLGKIYESAEGGAEEDEDTKPVEEEVNEEVVGILQEAYGKGMERVELSGRNLRLLPEAFGRIPGLVVLDVSSNQLTVIPDSIAGLQNLEELNVSSNLLESLPDSIGLLHKLRLLNVSGNKLTALPDSICHCRSLVELDASFNSLSYLPTNIGYELVHLQKLSVQLNKLRSLPSSICEMKSLRCLDAHFNEIHGLPIAIGKLTNLEILNLSSNFSDLQELPETFGDLINLKELDLSNNQIHALPDTFGRLDSLIKLNLEQNPLELPPMEIVKQGVEAVKTFMAKRWIDILVEEERKSTQEMQEQAEIGWLTRSTSWLKSSVTGISGSVSDILGSAMGSPKSPKDAYLDQQL</sequence>
<keyword evidence="2" id="KW-1185">Reference proteome</keyword>
<dbReference type="Proteomes" id="UP000828941">
    <property type="component" value="Chromosome 6"/>
</dbReference>
<accession>A0ACB9NIK2</accession>
<organism evidence="1 2">
    <name type="scientific">Bauhinia variegata</name>
    <name type="common">Purple orchid tree</name>
    <name type="synonym">Phanera variegata</name>
    <dbReference type="NCBI Taxonomy" id="167791"/>
    <lineage>
        <taxon>Eukaryota</taxon>
        <taxon>Viridiplantae</taxon>
        <taxon>Streptophyta</taxon>
        <taxon>Embryophyta</taxon>
        <taxon>Tracheophyta</taxon>
        <taxon>Spermatophyta</taxon>
        <taxon>Magnoliopsida</taxon>
        <taxon>eudicotyledons</taxon>
        <taxon>Gunneridae</taxon>
        <taxon>Pentapetalae</taxon>
        <taxon>rosids</taxon>
        <taxon>fabids</taxon>
        <taxon>Fabales</taxon>
        <taxon>Fabaceae</taxon>
        <taxon>Cercidoideae</taxon>
        <taxon>Cercideae</taxon>
        <taxon>Bauhiniinae</taxon>
        <taxon>Bauhinia</taxon>
    </lineage>
</organism>